<evidence type="ECO:0000259" key="3">
    <source>
        <dbReference type="Pfam" id="PF10350"/>
    </source>
</evidence>
<evidence type="ECO:0000256" key="2">
    <source>
        <dbReference type="ARBA" id="ARBA00022694"/>
    </source>
</evidence>
<dbReference type="SUPFAM" id="SSF48371">
    <property type="entry name" value="ARM repeat"/>
    <property type="match status" value="2"/>
</dbReference>
<sequence length="1633" mass="180435">MALHLNVGELPPDNVLVKWLETEQDTLQADIVTQKFEELLANAAQPRHASGNACLKLCHFVEQCRRSKSSTIMRLIISEGSCLSLFNFFIEWSEKNQNRSMRQILELTNSLIAKHPDVQLAAIIKASVLKRELLIITHRAAQPLVKPAFKSLECFLSKSTIYPHEILDAYEAVEGLLPLSADDSTSNGFVRWDAFMSMIFSWMKLADISPAAGKFLATLFEKLRIAVGTSADSAEEHGELWQRWVRQGIEDSPGALESVKHQLLSPLFKTDRSGSIAFLKQVNNRGPSMGLEQKQSDSQSLLQLAAIEVGKKAGLVDTSSAQNETSSEASVNVITLNELAIEPLLAHASSTVRSLAFSVLVSSSSSTKPFTNVALAIIRRKLAVLHADTDAKFRNEILSQTKHMIERIRGATTFLTREIQKAILYPKGSATESTILEASLKRELNTHNTFVKWYLEFLLGELVPTASYQRHATALKAINLVLRSDLSKSIKTPAYTAKHATVWPYSIPFFTTGSLRLLLDLIVDPFEDVRVNATIVLKHATIEDFDSGKCSTYLGDLLETTNLATDELIQTEESQLSKIEMINGSHNLGLLKDFISRASEVSKRTGRADYADGVARCYMLLYSLLNSPAERLELVRELVTDLSTRVAVAEKSLAHAVAESPIHGVLAALNLIWESIDLLSDCADTEVAKDTWNRAQQDICLSCERLWAAVRGVLCNDSPEGHLPEDIDEIGTIDTKDVLSYSFRAVHESSNLLRSMAGKIGRTWRNGSPMLVTEIFVRIGNLTFTQLSTLRHRGAFSTVTLTFAKCCQLVQKHALLLDSTDSDQKLLPQWYQGALACIFEQASTTRRSAGIPALITGIMSANAQDPAFEEVMAELKRIAKLPATMGEYDKTNLPQVHAMNCLKDIFKSAALGKLAGGQVPECLELAADTLSSEIWAIRNCALILLRSLIDCLFGTHESKNITEAGWDGRSIKLSYDEYPTLPSLLMKLLGAKTGGSEVSQIPTIGLVESVFPALDIIRRVGPPPAFRDEIFAGVAIHLSSKLWHVREIAARTLCTLMLHKDWLAALLTLVESAGESTNRLHGTLMAIRFTLERRLELNILPSEDFTAFAAVIKFPSREDVFDIDPEVLSVYLEIENIGIKVLLGEQKTCQEPPKPAELRLFGEDANGDYTCLKDSVKSTLHAQGGPAYGLFANLGTAIARRAVYLAALMHDTAAMQPILVSMHELGIDSVLAGLECLPVVWFGRPSLNAYRAIFKAYSALIKSSKSPEVCATALAQFTATLQDQHFDYVEDDEILLGLNLGSFEPSNHVTFTTPSLYNAELASSGFAMLSRFMSQKSGHLPLIEYDTALAAWGPSLCMALDVSNDFDMRYAAVEALSLFYGAPQLGKDSMSNEHAIPSVFALYDSLNDDDDELRDLSAATVSTILGMTLLPLAAQAELVKLIQELYSTNDKHISRLISRMTGTELSEHSNTMPEPRMLLLVKSQLAEAMQEDSSLFAEEKQNLFVDEVREAQTWCEVFRAVNVDDMDARSVEKLWREPLGRLNSWVLAGLQELRKILAKENDSLSWTSKPVGFGICMRIILCANAALDQRNRLYCATGDEGWIIKEIEKALTELTTIGREKKLHESLLNAIDR</sequence>
<dbReference type="GO" id="GO:0005829">
    <property type="term" value="C:cytosol"/>
    <property type="evidence" value="ECO:0007669"/>
    <property type="project" value="TreeGrafter"/>
</dbReference>
<comment type="similarity">
    <text evidence="1">Belongs to the THADA family.</text>
</comment>
<gene>
    <name evidence="6" type="ORF">BJ878DRAFT_494894</name>
</gene>
<dbReference type="PANTHER" id="PTHR14387">
    <property type="entry name" value="THADA/DEATH RECEPTOR INTERACTING PROTEIN"/>
    <property type="match status" value="1"/>
</dbReference>
<name>A0A9P8CHJ2_9HELO</name>
<dbReference type="OrthoDB" id="73997at2759"/>
<feature type="domain" description="tRNA (32-2'-O)-methyltransferase regulator THADA-like TPR repeats region" evidence="4">
    <location>
        <begin position="239"/>
        <end position="530"/>
    </location>
</feature>
<feature type="domain" description="DUF2428" evidence="3">
    <location>
        <begin position="696"/>
        <end position="936"/>
    </location>
</feature>
<dbReference type="Pfam" id="PF25150">
    <property type="entry name" value="TPR_Trm732"/>
    <property type="match status" value="1"/>
</dbReference>
<dbReference type="Pfam" id="PF10350">
    <property type="entry name" value="DUF2428"/>
    <property type="match status" value="1"/>
</dbReference>
<feature type="domain" description="tRNA (32-2'-O)-methyltransferase regulator THADA-like C-terminal TPR repeats region" evidence="5">
    <location>
        <begin position="938"/>
        <end position="1089"/>
    </location>
</feature>
<evidence type="ECO:0000259" key="5">
    <source>
        <dbReference type="Pfam" id="PF25151"/>
    </source>
</evidence>
<dbReference type="Pfam" id="PF26523">
    <property type="entry name" value="Trm732_C"/>
    <property type="match status" value="1"/>
</dbReference>
<keyword evidence="2" id="KW-0819">tRNA processing</keyword>
<evidence type="ECO:0000313" key="7">
    <source>
        <dbReference type="Proteomes" id="UP000887226"/>
    </source>
</evidence>
<comment type="caution">
    <text evidence="6">The sequence shown here is derived from an EMBL/GenBank/DDBJ whole genome shotgun (WGS) entry which is preliminary data.</text>
</comment>
<organism evidence="6 7">
    <name type="scientific">Calycina marina</name>
    <dbReference type="NCBI Taxonomy" id="1763456"/>
    <lineage>
        <taxon>Eukaryota</taxon>
        <taxon>Fungi</taxon>
        <taxon>Dikarya</taxon>
        <taxon>Ascomycota</taxon>
        <taxon>Pezizomycotina</taxon>
        <taxon>Leotiomycetes</taxon>
        <taxon>Helotiales</taxon>
        <taxon>Pezizellaceae</taxon>
        <taxon>Calycina</taxon>
    </lineage>
</organism>
<dbReference type="InterPro" id="IPR016024">
    <property type="entry name" value="ARM-type_fold"/>
</dbReference>
<reference evidence="6" key="1">
    <citation type="journal article" date="2021" name="IMA Fungus">
        <title>Genomic characterization of three marine fungi, including Emericellopsis atlantica sp. nov. with signatures of a generalist lifestyle and marine biomass degradation.</title>
        <authorList>
            <person name="Hagestad O.C."/>
            <person name="Hou L."/>
            <person name="Andersen J.H."/>
            <person name="Hansen E.H."/>
            <person name="Altermark B."/>
            <person name="Li C."/>
            <person name="Kuhnert E."/>
            <person name="Cox R.J."/>
            <person name="Crous P.W."/>
            <person name="Spatafora J.W."/>
            <person name="Lail K."/>
            <person name="Amirebrahimi M."/>
            <person name="Lipzen A."/>
            <person name="Pangilinan J."/>
            <person name="Andreopoulos W."/>
            <person name="Hayes R.D."/>
            <person name="Ng V."/>
            <person name="Grigoriev I.V."/>
            <person name="Jackson S.A."/>
            <person name="Sutton T.D.S."/>
            <person name="Dobson A.D.W."/>
            <person name="Rama T."/>
        </authorList>
    </citation>
    <scope>NUCLEOTIDE SEQUENCE</scope>
    <source>
        <strain evidence="6">TRa3180A</strain>
    </source>
</reference>
<dbReference type="GO" id="GO:0030488">
    <property type="term" value="P:tRNA methylation"/>
    <property type="evidence" value="ECO:0007669"/>
    <property type="project" value="TreeGrafter"/>
</dbReference>
<evidence type="ECO:0000256" key="1">
    <source>
        <dbReference type="ARBA" id="ARBA00010409"/>
    </source>
</evidence>
<accession>A0A9P8CHJ2</accession>
<dbReference type="InterPro" id="IPR051954">
    <property type="entry name" value="tRNA_methyltransferase_THADA"/>
</dbReference>
<dbReference type="InterPro" id="IPR056843">
    <property type="entry name" value="THADA-like_TPR"/>
</dbReference>
<keyword evidence="7" id="KW-1185">Reference proteome</keyword>
<dbReference type="Pfam" id="PF25151">
    <property type="entry name" value="TPR_Trm732_C"/>
    <property type="match status" value="1"/>
</dbReference>
<dbReference type="InterPro" id="IPR019442">
    <property type="entry name" value="THADA/TRM732_DUF2428"/>
</dbReference>
<protein>
    <submittedName>
        <fullName evidence="6">HEAT repeat protein-like protein</fullName>
    </submittedName>
</protein>
<proteinExistence type="inferred from homology"/>
<evidence type="ECO:0000313" key="6">
    <source>
        <dbReference type="EMBL" id="KAG9246942.1"/>
    </source>
</evidence>
<dbReference type="InterPro" id="IPR056842">
    <property type="entry name" value="THADA-like_TPR_C"/>
</dbReference>
<dbReference type="PANTHER" id="PTHR14387:SF0">
    <property type="entry name" value="DUF2428 DOMAIN-CONTAINING PROTEIN"/>
    <property type="match status" value="1"/>
</dbReference>
<evidence type="ECO:0000259" key="4">
    <source>
        <dbReference type="Pfam" id="PF25150"/>
    </source>
</evidence>
<dbReference type="Proteomes" id="UP000887226">
    <property type="component" value="Unassembled WGS sequence"/>
</dbReference>
<dbReference type="EMBL" id="MU253787">
    <property type="protein sequence ID" value="KAG9246942.1"/>
    <property type="molecule type" value="Genomic_DNA"/>
</dbReference>